<evidence type="ECO:0000313" key="2">
    <source>
        <dbReference type="EMBL" id="SMF67139.1"/>
    </source>
</evidence>
<keyword evidence="3" id="KW-1185">Reference proteome</keyword>
<keyword evidence="1" id="KW-0812">Transmembrane</keyword>
<dbReference type="RefSeq" id="WP_208917483.1">
    <property type="nucleotide sequence ID" value="NZ_LT840184.1"/>
</dbReference>
<reference evidence="2 3" key="1">
    <citation type="submission" date="2017-04" db="EMBL/GenBank/DDBJ databases">
        <authorList>
            <person name="Afonso C.L."/>
            <person name="Miller P.J."/>
            <person name="Scott M.A."/>
            <person name="Spackman E."/>
            <person name="Goraichik I."/>
            <person name="Dimitrov K.M."/>
            <person name="Suarez D.L."/>
            <person name="Swayne D.E."/>
        </authorList>
    </citation>
    <scope>NUCLEOTIDE SEQUENCE [LARGE SCALE GENOMIC DNA]</scope>
    <source>
        <strain evidence="2 3">N3/975</strain>
    </source>
</reference>
<gene>
    <name evidence="2" type="ORF">SAMN05661091_0337</name>
</gene>
<dbReference type="EMBL" id="LT840184">
    <property type="protein sequence ID" value="SMF67139.1"/>
    <property type="molecule type" value="Genomic_DNA"/>
</dbReference>
<evidence type="ECO:0000313" key="3">
    <source>
        <dbReference type="Proteomes" id="UP000192940"/>
    </source>
</evidence>
<evidence type="ECO:0000256" key="1">
    <source>
        <dbReference type="SAM" id="Phobius"/>
    </source>
</evidence>
<sequence length="142" mass="16286">MVAHLLWILAIYGIAVALVHILHARRHRGGSPNRRSRMHYELITSNHERQVEWYLRALSLYALLSGTRVRVTVLDDRSDDDTMVIVHRLVNLSGIELHVGELNSDEDANKGMKKITSESDEHFIRIDLRIPSEAVRIPYVQG</sequence>
<name>A0A1X7GB82_9BACL</name>
<dbReference type="AlphaFoldDB" id="A0A1X7GB82"/>
<protein>
    <submittedName>
        <fullName evidence="2">Uncharacterized protein</fullName>
    </submittedName>
</protein>
<keyword evidence="1" id="KW-1133">Transmembrane helix</keyword>
<proteinExistence type="predicted"/>
<organism evidence="2 3">
    <name type="scientific">Paenibacillus uliginis N3/975</name>
    <dbReference type="NCBI Taxonomy" id="1313296"/>
    <lineage>
        <taxon>Bacteria</taxon>
        <taxon>Bacillati</taxon>
        <taxon>Bacillota</taxon>
        <taxon>Bacilli</taxon>
        <taxon>Bacillales</taxon>
        <taxon>Paenibacillaceae</taxon>
        <taxon>Paenibacillus</taxon>
    </lineage>
</organism>
<dbReference type="STRING" id="1313296.SAMN05661091_0337"/>
<dbReference type="Proteomes" id="UP000192940">
    <property type="component" value="Chromosome I"/>
</dbReference>
<feature type="transmembrane region" description="Helical" evidence="1">
    <location>
        <begin position="6"/>
        <end position="24"/>
    </location>
</feature>
<accession>A0A1X7GB82</accession>
<keyword evidence="1" id="KW-0472">Membrane</keyword>